<name>X1ECR8_9ZZZZ</name>
<dbReference type="Gene3D" id="3.30.70.1140">
    <property type="entry name" value="Phospho-2-dehydro-3-deoxyheptonate aldolase, domain 1"/>
    <property type="match status" value="1"/>
</dbReference>
<accession>X1ECR8</accession>
<dbReference type="NCBIfam" id="NF009239">
    <property type="entry name" value="PRK12595.1"/>
    <property type="match status" value="1"/>
</dbReference>
<protein>
    <recommendedName>
        <fullName evidence="5">DAHP synthetase I/KDSA domain-containing protein</fullName>
    </recommendedName>
</protein>
<dbReference type="NCBIfam" id="TIGR01361">
    <property type="entry name" value="DAHP_synth_Bsub"/>
    <property type="match status" value="1"/>
</dbReference>
<organism evidence="4">
    <name type="scientific">marine sediment metagenome</name>
    <dbReference type="NCBI Taxonomy" id="412755"/>
    <lineage>
        <taxon>unclassified sequences</taxon>
        <taxon>metagenomes</taxon>
        <taxon>ecological metagenomes</taxon>
    </lineage>
</organism>
<evidence type="ECO:0000259" key="3">
    <source>
        <dbReference type="Pfam" id="PF18152"/>
    </source>
</evidence>
<sequence>MIVVMKTSCSQGEIDGVVARIQQLGLKTHVSQGVERTIIGILGQVLTNLQDTLLLLPGVEEIIPVSKPYKLASRDFHPQNTIVKVNDIAIGGDEVVVIAGPCAVENEEQLLATAREVKANGASILRGGAFKPRTSPYHFRGLGIKGLKMLAKAREETGMPIITEVMAPNDVELVASYADILQIGARNMQNFILLDEVGKTRKPVMLKRGLSATIQEWLLAAEYILAQGNEQLILCERGIRTFETSTRYTMDISAIPLIKRVSHLPIM</sequence>
<dbReference type="Gene3D" id="3.20.20.70">
    <property type="entry name" value="Aldolase class I"/>
    <property type="match status" value="1"/>
</dbReference>
<dbReference type="Pfam" id="PF00793">
    <property type="entry name" value="DAHP_synth_1"/>
    <property type="match status" value="1"/>
</dbReference>
<dbReference type="EMBL" id="BARU01001422">
    <property type="protein sequence ID" value="GAH31071.1"/>
    <property type="molecule type" value="Genomic_DNA"/>
</dbReference>
<dbReference type="SUPFAM" id="SSF51569">
    <property type="entry name" value="Aldolase"/>
    <property type="match status" value="1"/>
</dbReference>
<dbReference type="Pfam" id="PF18152">
    <property type="entry name" value="DAHP_snth_FXD"/>
    <property type="match status" value="1"/>
</dbReference>
<dbReference type="PANTHER" id="PTHR43018:SF1">
    <property type="entry name" value="PROTEIN AROA(G)"/>
    <property type="match status" value="1"/>
</dbReference>
<dbReference type="GO" id="GO:0016740">
    <property type="term" value="F:transferase activity"/>
    <property type="evidence" value="ECO:0007669"/>
    <property type="project" value="UniProtKB-KW"/>
</dbReference>
<dbReference type="InterPro" id="IPR052899">
    <property type="entry name" value="Class-I_DAHP_synthase"/>
</dbReference>
<dbReference type="GO" id="GO:0016832">
    <property type="term" value="F:aldehyde-lyase activity"/>
    <property type="evidence" value="ECO:0007669"/>
    <property type="project" value="InterPro"/>
</dbReference>
<dbReference type="GO" id="GO:0009073">
    <property type="term" value="P:aromatic amino acid family biosynthetic process"/>
    <property type="evidence" value="ECO:0007669"/>
    <property type="project" value="InterPro"/>
</dbReference>
<reference evidence="4" key="1">
    <citation type="journal article" date="2014" name="Front. Microbiol.">
        <title>High frequency of phylogenetically diverse reductive dehalogenase-homologous genes in deep subseafloor sedimentary metagenomes.</title>
        <authorList>
            <person name="Kawai M."/>
            <person name="Futagami T."/>
            <person name="Toyoda A."/>
            <person name="Takaki Y."/>
            <person name="Nishi S."/>
            <person name="Hori S."/>
            <person name="Arai W."/>
            <person name="Tsubouchi T."/>
            <person name="Morono Y."/>
            <person name="Uchiyama I."/>
            <person name="Ito T."/>
            <person name="Fujiyama A."/>
            <person name="Inagaki F."/>
            <person name="Takami H."/>
        </authorList>
    </citation>
    <scope>NUCLEOTIDE SEQUENCE</scope>
    <source>
        <strain evidence="4">Expedition CK06-06</strain>
    </source>
</reference>
<dbReference type="AlphaFoldDB" id="X1ECR8"/>
<dbReference type="InterPro" id="IPR006218">
    <property type="entry name" value="DAHP1/KDSA"/>
</dbReference>
<proteinExistence type="predicted"/>
<dbReference type="InterPro" id="IPR013785">
    <property type="entry name" value="Aldolase_TIM"/>
</dbReference>
<feature type="domain" description="DAHP synthase ferredoxin-like" evidence="3">
    <location>
        <begin position="1"/>
        <end position="67"/>
    </location>
</feature>
<keyword evidence="1" id="KW-0808">Transferase</keyword>
<dbReference type="InterPro" id="IPR041071">
    <property type="entry name" value="DAHP_snth_FXD"/>
</dbReference>
<evidence type="ECO:0000256" key="1">
    <source>
        <dbReference type="ARBA" id="ARBA00022679"/>
    </source>
</evidence>
<feature type="domain" description="DAHP synthetase I/KDSA" evidence="2">
    <location>
        <begin position="82"/>
        <end position="267"/>
    </location>
</feature>
<feature type="non-terminal residue" evidence="4">
    <location>
        <position position="267"/>
    </location>
</feature>
<comment type="caution">
    <text evidence="4">The sequence shown here is derived from an EMBL/GenBank/DDBJ whole genome shotgun (WGS) entry which is preliminary data.</text>
</comment>
<gene>
    <name evidence="4" type="ORF">S03H2_03759</name>
</gene>
<evidence type="ECO:0008006" key="5">
    <source>
        <dbReference type="Google" id="ProtNLM"/>
    </source>
</evidence>
<dbReference type="PANTHER" id="PTHR43018">
    <property type="entry name" value="PHOSPHO-2-DEHYDRO-3-DEOXYHEPTONATE ALDOLASE"/>
    <property type="match status" value="1"/>
</dbReference>
<dbReference type="NCBIfam" id="NF006421">
    <property type="entry name" value="PRK08673.1"/>
    <property type="match status" value="1"/>
</dbReference>
<dbReference type="InterPro" id="IPR006268">
    <property type="entry name" value="DAHP_syn_2"/>
</dbReference>
<evidence type="ECO:0000313" key="4">
    <source>
        <dbReference type="EMBL" id="GAH31071.1"/>
    </source>
</evidence>
<evidence type="ECO:0000259" key="2">
    <source>
        <dbReference type="Pfam" id="PF00793"/>
    </source>
</evidence>